<dbReference type="OrthoDB" id="3870025at2"/>
<dbReference type="Pfam" id="PF13302">
    <property type="entry name" value="Acetyltransf_3"/>
    <property type="match status" value="1"/>
</dbReference>
<dbReference type="AlphaFoldDB" id="A0A3M2LRW8"/>
<dbReference type="SUPFAM" id="SSF54427">
    <property type="entry name" value="NTF2-like"/>
    <property type="match status" value="1"/>
</dbReference>
<dbReference type="PANTHER" id="PTHR43441">
    <property type="entry name" value="RIBOSOMAL-PROTEIN-SERINE ACETYLTRANSFERASE"/>
    <property type="match status" value="1"/>
</dbReference>
<name>A0A3M2LRW8_9ACTN</name>
<dbReference type="PROSITE" id="PS51186">
    <property type="entry name" value="GNAT"/>
    <property type="match status" value="1"/>
</dbReference>
<dbReference type="Gene3D" id="3.10.450.50">
    <property type="match status" value="1"/>
</dbReference>
<evidence type="ECO:0000259" key="1">
    <source>
        <dbReference type="PROSITE" id="PS51186"/>
    </source>
</evidence>
<keyword evidence="3" id="KW-1185">Reference proteome</keyword>
<comment type="caution">
    <text evidence="2">The sequence shown here is derived from an EMBL/GenBank/DDBJ whole genome shotgun (WGS) entry which is preliminary data.</text>
</comment>
<dbReference type="SUPFAM" id="SSF55729">
    <property type="entry name" value="Acyl-CoA N-acyltransferases (Nat)"/>
    <property type="match status" value="1"/>
</dbReference>
<dbReference type="InterPro" id="IPR000182">
    <property type="entry name" value="GNAT_dom"/>
</dbReference>
<dbReference type="InterPro" id="IPR051908">
    <property type="entry name" value="Ribosomal_N-acetyltransferase"/>
</dbReference>
<dbReference type="Proteomes" id="UP000282674">
    <property type="component" value="Unassembled WGS sequence"/>
</dbReference>
<sequence>MLVQPLRLDAELRLLEPFYAAEFLAHQDRARAHIKPWVGPTFVIDDLDGARGVLERYARDGRRIFGIWLDGVLVGGTMFVSFDTESGVCELGCWLEPSAEGRGLISPVIRRMIDWAFRERGLTRAEWRSLPDNARSIRVAERLGMTRETEELWALSSDDWNPPAPETADLDRVMDAMLAAFDNTGDRTPDLASLRDLFLPQAVIVNNTGPEPAVYDLDAFITPRQKILTDGTLTSFSEWEVAHRTEVTGSIAHRFSDYRKSGIRDGVPFEGSGRKSTQFVQTPTGWRITSLTWTDDPS</sequence>
<organism evidence="2 3">
    <name type="scientific">Actinomadura harenae</name>
    <dbReference type="NCBI Taxonomy" id="2483351"/>
    <lineage>
        <taxon>Bacteria</taxon>
        <taxon>Bacillati</taxon>
        <taxon>Actinomycetota</taxon>
        <taxon>Actinomycetes</taxon>
        <taxon>Streptosporangiales</taxon>
        <taxon>Thermomonosporaceae</taxon>
        <taxon>Actinomadura</taxon>
    </lineage>
</organism>
<dbReference type="PANTHER" id="PTHR43441:SF10">
    <property type="entry name" value="ACETYLTRANSFERASE"/>
    <property type="match status" value="1"/>
</dbReference>
<evidence type="ECO:0000313" key="3">
    <source>
        <dbReference type="Proteomes" id="UP000282674"/>
    </source>
</evidence>
<protein>
    <submittedName>
        <fullName evidence="2">N-acetyltransferase</fullName>
    </submittedName>
</protein>
<dbReference type="GO" id="GO:1990189">
    <property type="term" value="F:protein N-terminal-serine acetyltransferase activity"/>
    <property type="evidence" value="ECO:0007669"/>
    <property type="project" value="TreeGrafter"/>
</dbReference>
<keyword evidence="2" id="KW-0808">Transferase</keyword>
<proteinExistence type="predicted"/>
<accession>A0A3M2LRW8</accession>
<dbReference type="EMBL" id="RFFG01000057">
    <property type="protein sequence ID" value="RMI40201.1"/>
    <property type="molecule type" value="Genomic_DNA"/>
</dbReference>
<dbReference type="Gene3D" id="3.40.630.30">
    <property type="match status" value="1"/>
</dbReference>
<gene>
    <name evidence="2" type="ORF">EBO15_27265</name>
</gene>
<evidence type="ECO:0000313" key="2">
    <source>
        <dbReference type="EMBL" id="RMI40201.1"/>
    </source>
</evidence>
<dbReference type="RefSeq" id="WP_122197307.1">
    <property type="nucleotide sequence ID" value="NZ_JBHSKC010000001.1"/>
</dbReference>
<dbReference type="InterPro" id="IPR032710">
    <property type="entry name" value="NTF2-like_dom_sf"/>
</dbReference>
<feature type="domain" description="N-acetyltransferase" evidence="1">
    <location>
        <begin position="10"/>
        <end position="165"/>
    </location>
</feature>
<dbReference type="GO" id="GO:0008999">
    <property type="term" value="F:protein-N-terminal-alanine acetyltransferase activity"/>
    <property type="evidence" value="ECO:0007669"/>
    <property type="project" value="TreeGrafter"/>
</dbReference>
<dbReference type="GO" id="GO:0005737">
    <property type="term" value="C:cytoplasm"/>
    <property type="evidence" value="ECO:0007669"/>
    <property type="project" value="TreeGrafter"/>
</dbReference>
<dbReference type="InterPro" id="IPR016181">
    <property type="entry name" value="Acyl_CoA_acyltransferase"/>
</dbReference>
<reference evidence="2 3" key="1">
    <citation type="submission" date="2018-10" db="EMBL/GenBank/DDBJ databases">
        <title>Isolation from soil.</title>
        <authorList>
            <person name="Hu J."/>
        </authorList>
    </citation>
    <scope>NUCLEOTIDE SEQUENCE [LARGE SCALE GENOMIC DNA]</scope>
    <source>
        <strain evidence="2 3">NEAU-Ht49</strain>
    </source>
</reference>